<name>A0ABT9JKJ9_9PAST</name>
<dbReference type="Gene3D" id="2.40.50.230">
    <property type="entry name" value="Gp5 N-terminal domain"/>
    <property type="match status" value="1"/>
</dbReference>
<evidence type="ECO:0000313" key="3">
    <source>
        <dbReference type="EMBL" id="MDP8084583.1"/>
    </source>
</evidence>
<sequence length="185" mass="19484">MQNDIHTTLPGKIISWDGEMAIVEPTLPKTLTNGKPLAPPQIISVPVCFPIGGGAIISVPLKAGDDVKLNFCERSLENWLSGNDTAPDDPRRFDLSDCFATPVCRPTQASCDTENLSLSYGGGSFKIAKNGEITIKTPKLTVNGKTILNGDTATTGKLTNNKKDVGSGHKHNGVAKGASNTGEPI</sequence>
<feature type="region of interest" description="Disordered" evidence="1">
    <location>
        <begin position="158"/>
        <end position="185"/>
    </location>
</feature>
<keyword evidence="4" id="KW-1185">Reference proteome</keyword>
<dbReference type="EMBL" id="JASAVS010000001">
    <property type="protein sequence ID" value="MDP8084583.1"/>
    <property type="molecule type" value="Genomic_DNA"/>
</dbReference>
<evidence type="ECO:0000256" key="1">
    <source>
        <dbReference type="SAM" id="MobiDB-lite"/>
    </source>
</evidence>
<gene>
    <name evidence="3" type="ORF">QJT92_01370</name>
</gene>
<organism evidence="3 4">
    <name type="scientific">Phocoenobacter skyensis</name>
    <dbReference type="NCBI Taxonomy" id="97481"/>
    <lineage>
        <taxon>Bacteria</taxon>
        <taxon>Pseudomonadati</taxon>
        <taxon>Pseudomonadota</taxon>
        <taxon>Gammaproteobacteria</taxon>
        <taxon>Pasteurellales</taxon>
        <taxon>Pasteurellaceae</taxon>
        <taxon>Phocoenobacter</taxon>
    </lineage>
</organism>
<evidence type="ECO:0000313" key="4">
    <source>
        <dbReference type="Proteomes" id="UP001224812"/>
    </source>
</evidence>
<feature type="domain" description="Phage protein Gp138 N-terminal" evidence="2">
    <location>
        <begin position="9"/>
        <end position="102"/>
    </location>
</feature>
<dbReference type="InterPro" id="IPR037026">
    <property type="entry name" value="Vgr_OB-fold_dom_sf"/>
</dbReference>
<dbReference type="RefSeq" id="WP_306383693.1">
    <property type="nucleotide sequence ID" value="NZ_JASAVR010000001.1"/>
</dbReference>
<dbReference type="Pfam" id="PF18352">
    <property type="entry name" value="Gp138_N"/>
    <property type="match status" value="1"/>
</dbReference>
<evidence type="ECO:0000259" key="2">
    <source>
        <dbReference type="Pfam" id="PF18352"/>
    </source>
</evidence>
<protein>
    <submittedName>
        <fullName evidence="3">Gp138 family membrane-puncturing spike protein</fullName>
    </submittedName>
</protein>
<comment type="caution">
    <text evidence="3">The sequence shown here is derived from an EMBL/GenBank/DDBJ whole genome shotgun (WGS) entry which is preliminary data.</text>
</comment>
<reference evidence="3 4" key="1">
    <citation type="journal article" date="2023" name="Front. Microbiol.">
        <title>Phylogeography and host specificity of Pasteurellaceae pathogenic to sea-farmed fish in the north-east Atlantic.</title>
        <authorList>
            <person name="Gulla S."/>
            <person name="Colquhoun D.J."/>
            <person name="Olsen A.B."/>
            <person name="Spilsberg B."/>
            <person name="Lagesen K."/>
            <person name="Aakesson C.P."/>
            <person name="Strom S."/>
            <person name="Manji F."/>
            <person name="Birkbeck T.H."/>
            <person name="Nilsen H.K."/>
        </authorList>
    </citation>
    <scope>NUCLEOTIDE SEQUENCE [LARGE SCALE GENOMIC DNA]</scope>
    <source>
        <strain evidence="3 4">VIO11850</strain>
    </source>
</reference>
<dbReference type="Proteomes" id="UP001224812">
    <property type="component" value="Unassembled WGS sequence"/>
</dbReference>
<accession>A0ABT9JKJ9</accession>
<proteinExistence type="predicted"/>
<dbReference type="InterPro" id="IPR041599">
    <property type="entry name" value="Gp138_N"/>
</dbReference>